<dbReference type="Pfam" id="PF19478">
    <property type="entry name" value="TrbL_2"/>
    <property type="match status" value="1"/>
</dbReference>
<proteinExistence type="predicted"/>
<dbReference type="eggNOG" id="ENOG5031T6M">
    <property type="taxonomic scope" value="Bacteria"/>
</dbReference>
<keyword evidence="1" id="KW-0812">Transmembrane</keyword>
<feature type="transmembrane region" description="Helical" evidence="1">
    <location>
        <begin position="106"/>
        <end position="124"/>
    </location>
</feature>
<dbReference type="PATRIC" id="fig|1125712.3.peg.1931"/>
<feature type="transmembrane region" description="Helical" evidence="1">
    <location>
        <begin position="298"/>
        <end position="320"/>
    </location>
</feature>
<gene>
    <name evidence="2" type="ORF">HMPREF1316_0507</name>
</gene>
<protein>
    <submittedName>
        <fullName evidence="2">TrbL/VirB6 plasmid conjugal transfer protein</fullName>
    </submittedName>
</protein>
<comment type="caution">
    <text evidence="2">The sequence shown here is derived from an EMBL/GenBank/DDBJ whole genome shotgun (WGS) entry which is preliminary data.</text>
</comment>
<dbReference type="EMBL" id="AWEZ01000062">
    <property type="protein sequence ID" value="ERL06805.1"/>
    <property type="molecule type" value="Genomic_DNA"/>
</dbReference>
<evidence type="ECO:0000313" key="2">
    <source>
        <dbReference type="EMBL" id="ERL06805.1"/>
    </source>
</evidence>
<sequence length="332" mass="35021">MSRSVPRMAEAARRLRLTRFLIAFAGLALVLAVAAPTPALAADLLSDPAGWFAELLFGGWARGLLNATVDTCNSISGSGLVLTHFADLFGTNSAIYQLMMSVNNSVIKPIAGSVLALVMLTQLVKISERVDGSATMPTVREVLSLAVFFTIFSWLITNSADILIAVFDTAGSIIEKMGSLTGTVDFTSGADGLTLTSGSAVPVLLVCLLCFVLSLVAFLVAQFMTYARALQLYIYTMLSPIPLALLGSEYTRQMGIGFLKNYVSVCLAGVIIAFIIACFPMLAGVFVSDINVGAGDSLVAVLTAPLKLVVLLLLFTFGIIKSGSWARDILGG</sequence>
<feature type="transmembrane region" description="Helical" evidence="1">
    <location>
        <begin position="200"/>
        <end position="220"/>
    </location>
</feature>
<keyword evidence="1" id="KW-1133">Transmembrane helix</keyword>
<feature type="transmembrane region" description="Helical" evidence="1">
    <location>
        <begin position="145"/>
        <end position="167"/>
    </location>
</feature>
<accession>U2TK30</accession>
<evidence type="ECO:0000313" key="3">
    <source>
        <dbReference type="Proteomes" id="UP000016638"/>
    </source>
</evidence>
<evidence type="ECO:0000256" key="1">
    <source>
        <dbReference type="SAM" id="Phobius"/>
    </source>
</evidence>
<keyword evidence="3" id="KW-1185">Reference proteome</keyword>
<organism evidence="2 3">
    <name type="scientific">Olsenella profusa F0195</name>
    <dbReference type="NCBI Taxonomy" id="1125712"/>
    <lineage>
        <taxon>Bacteria</taxon>
        <taxon>Bacillati</taxon>
        <taxon>Actinomycetota</taxon>
        <taxon>Coriobacteriia</taxon>
        <taxon>Coriobacteriales</taxon>
        <taxon>Atopobiaceae</taxon>
        <taxon>Olsenella</taxon>
    </lineage>
</organism>
<dbReference type="Proteomes" id="UP000016638">
    <property type="component" value="Unassembled WGS sequence"/>
</dbReference>
<dbReference type="InterPro" id="IPR045798">
    <property type="entry name" value="TrbL_Firmicutes"/>
</dbReference>
<dbReference type="STRING" id="1125712.HMPREF1316_0507"/>
<name>U2TK30_9ACTN</name>
<reference evidence="2 3" key="1">
    <citation type="submission" date="2013-08" db="EMBL/GenBank/DDBJ databases">
        <authorList>
            <person name="Durkin A.S."/>
            <person name="Haft D.R."/>
            <person name="McCorrison J."/>
            <person name="Torralba M."/>
            <person name="Gillis M."/>
            <person name="Haft D.H."/>
            <person name="Methe B."/>
            <person name="Sutton G."/>
            <person name="Nelson K.E."/>
        </authorList>
    </citation>
    <scope>NUCLEOTIDE SEQUENCE [LARGE SCALE GENOMIC DNA]</scope>
    <source>
        <strain evidence="2 3">F0195</strain>
    </source>
</reference>
<dbReference type="RefSeq" id="WP_021726873.1">
    <property type="nucleotide sequence ID" value="NZ_AWEZ01000062.1"/>
</dbReference>
<feature type="transmembrane region" description="Helical" evidence="1">
    <location>
        <begin position="262"/>
        <end position="286"/>
    </location>
</feature>
<dbReference type="OrthoDB" id="2082326at2"/>
<dbReference type="AlphaFoldDB" id="U2TK30"/>
<keyword evidence="1" id="KW-0472">Membrane</keyword>